<dbReference type="Proteomes" id="UP000742786">
    <property type="component" value="Unassembled WGS sequence"/>
</dbReference>
<keyword evidence="2" id="KW-1185">Reference proteome</keyword>
<gene>
    <name evidence="1" type="ORF">GTOL_13055</name>
</gene>
<accession>A0A916J755</accession>
<sequence>MANEIEDKSAGSKENIKALVEGTIDWEDAKKMMRMSPKDEDRFVKYLEVLQERVSWKEKILCRMSEHLYVVRKDDGSRVVKCDCGHELGDYRVNWKLSTKIRVRRGLEEISQAYSLKEVVPNPDLIDAREYYCPGCYARLAVEVVPTGYPIIFEMLPDIDQAHAKAGKPLADQSPDWFQDKTNELISQWTKKVKV</sequence>
<protein>
    <submittedName>
        <fullName evidence="1">Acetone carboxylase subunit gamma</fullName>
    </submittedName>
</protein>
<dbReference type="RefSeq" id="WP_220636943.1">
    <property type="nucleotide sequence ID" value="NZ_CAJQUM010000001.1"/>
</dbReference>
<dbReference type="InterPro" id="IPR016750">
    <property type="entry name" value="Aceto_COase_bsu/gsu"/>
</dbReference>
<dbReference type="EMBL" id="CAJQUM010000001">
    <property type="protein sequence ID" value="CAG4885172.1"/>
    <property type="molecule type" value="Genomic_DNA"/>
</dbReference>
<proteinExistence type="predicted"/>
<name>A0A916J755_9PROT</name>
<organism evidence="1 2">
    <name type="scientific">Georgfuchsia toluolica</name>
    <dbReference type="NCBI Taxonomy" id="424218"/>
    <lineage>
        <taxon>Bacteria</taxon>
        <taxon>Pseudomonadati</taxon>
        <taxon>Pseudomonadota</taxon>
        <taxon>Betaproteobacteria</taxon>
        <taxon>Nitrosomonadales</taxon>
        <taxon>Sterolibacteriaceae</taxon>
        <taxon>Georgfuchsia</taxon>
    </lineage>
</organism>
<evidence type="ECO:0000313" key="1">
    <source>
        <dbReference type="EMBL" id="CAG4885172.1"/>
    </source>
</evidence>
<evidence type="ECO:0000313" key="2">
    <source>
        <dbReference type="Proteomes" id="UP000742786"/>
    </source>
</evidence>
<dbReference type="Pfam" id="PF08882">
    <property type="entry name" value="Acetone_carb_G"/>
    <property type="match status" value="1"/>
</dbReference>
<comment type="caution">
    <text evidence="1">The sequence shown here is derived from an EMBL/GenBank/DDBJ whole genome shotgun (WGS) entry which is preliminary data.</text>
</comment>
<dbReference type="AlphaFoldDB" id="A0A916J755"/>
<reference evidence="1" key="1">
    <citation type="submission" date="2021-04" db="EMBL/GenBank/DDBJ databases">
        <authorList>
            <person name="Hornung B."/>
        </authorList>
    </citation>
    <scope>NUCLEOTIDE SEQUENCE</scope>
    <source>
        <strain evidence="1">G5G6</strain>
    </source>
</reference>